<dbReference type="OrthoDB" id="5633467at2"/>
<dbReference type="Proteomes" id="UP000323917">
    <property type="component" value="Chromosome"/>
</dbReference>
<feature type="coiled-coil region" evidence="1">
    <location>
        <begin position="140"/>
        <end position="167"/>
    </location>
</feature>
<reference evidence="3 4" key="1">
    <citation type="submission" date="2019-08" db="EMBL/GenBank/DDBJ databases">
        <title>Deep-cultivation of Planctomycetes and their phenomic and genomic characterization uncovers novel biology.</title>
        <authorList>
            <person name="Wiegand S."/>
            <person name="Jogler M."/>
            <person name="Boedeker C."/>
            <person name="Pinto D."/>
            <person name="Vollmers J."/>
            <person name="Rivas-Marin E."/>
            <person name="Kohn T."/>
            <person name="Peeters S.H."/>
            <person name="Heuer A."/>
            <person name="Rast P."/>
            <person name="Oberbeckmann S."/>
            <person name="Bunk B."/>
            <person name="Jeske O."/>
            <person name="Meyerdierks A."/>
            <person name="Storesund J.E."/>
            <person name="Kallscheuer N."/>
            <person name="Luecker S."/>
            <person name="Lage O.M."/>
            <person name="Pohl T."/>
            <person name="Merkel B.J."/>
            <person name="Hornburger P."/>
            <person name="Mueller R.-W."/>
            <person name="Bruemmer F."/>
            <person name="Labrenz M."/>
            <person name="Spormann A.M."/>
            <person name="Op den Camp H."/>
            <person name="Overmann J."/>
            <person name="Amann R."/>
            <person name="Jetten M.S.M."/>
            <person name="Mascher T."/>
            <person name="Medema M.H."/>
            <person name="Devos D.P."/>
            <person name="Kaster A.-K."/>
            <person name="Ovreas L."/>
            <person name="Rohde M."/>
            <person name="Galperin M.Y."/>
            <person name="Jogler C."/>
        </authorList>
    </citation>
    <scope>NUCLEOTIDE SEQUENCE [LARGE SCALE GENOMIC DNA]</scope>
    <source>
        <strain evidence="3 4">Pr1d</strain>
    </source>
</reference>
<organism evidence="3 4">
    <name type="scientific">Bythopirellula goksoeyrii</name>
    <dbReference type="NCBI Taxonomy" id="1400387"/>
    <lineage>
        <taxon>Bacteria</taxon>
        <taxon>Pseudomonadati</taxon>
        <taxon>Planctomycetota</taxon>
        <taxon>Planctomycetia</taxon>
        <taxon>Pirellulales</taxon>
        <taxon>Lacipirellulaceae</taxon>
        <taxon>Bythopirellula</taxon>
    </lineage>
</organism>
<dbReference type="AlphaFoldDB" id="A0A5B9Q6B8"/>
<keyword evidence="1" id="KW-0175">Coiled coil</keyword>
<accession>A0A5B9Q6B8</accession>
<evidence type="ECO:0000313" key="3">
    <source>
        <dbReference type="EMBL" id="QEG33230.1"/>
    </source>
</evidence>
<sequence length="362" mass="41683">MQTIAKENERRGTWWQRVLIGAFSVLLTLLIYWLLGFVLRDIGRLPGPDWNEFETARIDPELRTAGKEIETSITEVKRQIDNVQRRQKLLRDSTASSQKTLNQLLELLRISIERQADLPEEQQQALSESQQLFLKNQKQDQEYNESLSALQEQLADLQEQQRLHRQRLDTALKPVREEFSQLQRKHDWRLAAIKIGVLTPLLILGGFLFAKYRNGNYVAMICALDLALLAKVFLVMHEYFPADYFKYVLILSSLVVIGFLLARLLKMVAEPSRDARLKQSREAYESFFCPVCQFPIRRGPLKFMSWSTRSLRKRSQPIANVADEPYTCPACATALFEKCDSCGAIRYGLLPACEHCGASKEV</sequence>
<feature type="transmembrane region" description="Helical" evidence="2">
    <location>
        <begin position="247"/>
        <end position="265"/>
    </location>
</feature>
<evidence type="ECO:0008006" key="5">
    <source>
        <dbReference type="Google" id="ProtNLM"/>
    </source>
</evidence>
<keyword evidence="2" id="KW-1133">Transmembrane helix</keyword>
<evidence type="ECO:0000256" key="1">
    <source>
        <dbReference type="SAM" id="Coils"/>
    </source>
</evidence>
<feature type="transmembrane region" description="Helical" evidence="2">
    <location>
        <begin position="191"/>
        <end position="210"/>
    </location>
</feature>
<dbReference type="RefSeq" id="WP_148072024.1">
    <property type="nucleotide sequence ID" value="NZ_CP042913.1"/>
</dbReference>
<keyword evidence="2" id="KW-0472">Membrane</keyword>
<feature type="transmembrane region" description="Helical" evidence="2">
    <location>
        <begin position="216"/>
        <end position="235"/>
    </location>
</feature>
<evidence type="ECO:0000313" key="4">
    <source>
        <dbReference type="Proteomes" id="UP000323917"/>
    </source>
</evidence>
<feature type="transmembrane region" description="Helical" evidence="2">
    <location>
        <begin position="14"/>
        <end position="35"/>
    </location>
</feature>
<dbReference type="EMBL" id="CP042913">
    <property type="protein sequence ID" value="QEG33230.1"/>
    <property type="molecule type" value="Genomic_DNA"/>
</dbReference>
<proteinExistence type="predicted"/>
<dbReference type="KEGG" id="bgok:Pr1d_04910"/>
<feature type="coiled-coil region" evidence="1">
    <location>
        <begin position="66"/>
        <end position="93"/>
    </location>
</feature>
<keyword evidence="4" id="KW-1185">Reference proteome</keyword>
<protein>
    <recommendedName>
        <fullName evidence="5">Double zinc ribbon</fullName>
    </recommendedName>
</protein>
<gene>
    <name evidence="3" type="ORF">Pr1d_04910</name>
</gene>
<keyword evidence="2" id="KW-0812">Transmembrane</keyword>
<name>A0A5B9Q6B8_9BACT</name>
<evidence type="ECO:0000256" key="2">
    <source>
        <dbReference type="SAM" id="Phobius"/>
    </source>
</evidence>